<proteinExistence type="predicted"/>
<dbReference type="Proteomes" id="UP001165064">
    <property type="component" value="Unassembled WGS sequence"/>
</dbReference>
<comment type="caution">
    <text evidence="1">The sequence shown here is derived from an EMBL/GenBank/DDBJ whole genome shotgun (WGS) entry which is preliminary data.</text>
</comment>
<sequence>MATPMVASIGPTLASAVMPITSPLQGMGNGNSSGMTNLNINLGGLGSGGNSNNTGYGNVTSPSYMGSGNGNGRRDEHNPFEKLGVLSSSNGII</sequence>
<evidence type="ECO:0000313" key="2">
    <source>
        <dbReference type="Proteomes" id="UP001165064"/>
    </source>
</evidence>
<evidence type="ECO:0000313" key="1">
    <source>
        <dbReference type="EMBL" id="GMF05647.1"/>
    </source>
</evidence>
<dbReference type="EMBL" id="BSXS01014554">
    <property type="protein sequence ID" value="GMF05647.1"/>
    <property type="molecule type" value="Genomic_DNA"/>
</dbReference>
<protein>
    <submittedName>
        <fullName evidence="1">Unnamed protein product</fullName>
    </submittedName>
</protein>
<reference evidence="1" key="1">
    <citation type="submission" date="2023-04" db="EMBL/GenBank/DDBJ databases">
        <title>Ambrosiozyma monospora NBRC 10751.</title>
        <authorList>
            <person name="Ichikawa N."/>
            <person name="Sato H."/>
            <person name="Tonouchi N."/>
        </authorList>
    </citation>
    <scope>NUCLEOTIDE SEQUENCE</scope>
    <source>
        <strain evidence="1">NBRC 10751</strain>
    </source>
</reference>
<organism evidence="1 2">
    <name type="scientific">Ambrosiozyma monospora</name>
    <name type="common">Yeast</name>
    <name type="synonym">Endomycopsis monosporus</name>
    <dbReference type="NCBI Taxonomy" id="43982"/>
    <lineage>
        <taxon>Eukaryota</taxon>
        <taxon>Fungi</taxon>
        <taxon>Dikarya</taxon>
        <taxon>Ascomycota</taxon>
        <taxon>Saccharomycotina</taxon>
        <taxon>Pichiomycetes</taxon>
        <taxon>Pichiales</taxon>
        <taxon>Pichiaceae</taxon>
        <taxon>Ambrosiozyma</taxon>
    </lineage>
</organism>
<name>A0ACB5UAJ1_AMBMO</name>
<accession>A0ACB5UAJ1</accession>
<gene>
    <name evidence="1" type="ORF">Amon02_001241400</name>
</gene>
<keyword evidence="2" id="KW-1185">Reference proteome</keyword>